<reference evidence="1 2" key="1">
    <citation type="submission" date="2022-08" db="EMBL/GenBank/DDBJ databases">
        <title>Reclassification of Massilia species as members of the genera Telluria, Duganella, Pseudoduganella, Mokoshia gen. nov. and Zemynaea gen. nov. using orthogonal and non-orthogonal genome-based approaches.</title>
        <authorList>
            <person name="Bowman J.P."/>
        </authorList>
    </citation>
    <scope>NUCLEOTIDE SEQUENCE [LARGE SCALE GENOMIC DNA]</scope>
    <source>
        <strain evidence="1 2">JCM 31316</strain>
    </source>
</reference>
<organism evidence="1 2">
    <name type="scientific">Massilia pinisoli</name>
    <dbReference type="NCBI Taxonomy" id="1772194"/>
    <lineage>
        <taxon>Bacteria</taxon>
        <taxon>Pseudomonadati</taxon>
        <taxon>Pseudomonadota</taxon>
        <taxon>Betaproteobacteria</taxon>
        <taxon>Burkholderiales</taxon>
        <taxon>Oxalobacteraceae</taxon>
        <taxon>Telluria group</taxon>
        <taxon>Massilia</taxon>
    </lineage>
</organism>
<protein>
    <submittedName>
        <fullName evidence="1">Uncharacterized protein</fullName>
    </submittedName>
</protein>
<evidence type="ECO:0000313" key="1">
    <source>
        <dbReference type="EMBL" id="MCS0584848.1"/>
    </source>
</evidence>
<dbReference type="Proteomes" id="UP001204151">
    <property type="component" value="Unassembled WGS sequence"/>
</dbReference>
<sequence length="100" mass="10854">MNIKWELCFVRPSVTSGAEVTFFHPQAESCKSFRKLKDFLAQRGVKAGVLESSLEIRAISLLLADGWEPFGVGGGGGNWSTSFPDVGATGYAFRRQLAAQ</sequence>
<comment type="caution">
    <text evidence="1">The sequence shown here is derived from an EMBL/GenBank/DDBJ whole genome shotgun (WGS) entry which is preliminary data.</text>
</comment>
<accession>A0ABT1ZY34</accession>
<gene>
    <name evidence="1" type="ORF">NX784_24990</name>
</gene>
<dbReference type="RefSeq" id="WP_258819392.1">
    <property type="nucleotide sequence ID" value="NZ_JANUGW010000025.1"/>
</dbReference>
<keyword evidence="2" id="KW-1185">Reference proteome</keyword>
<proteinExistence type="predicted"/>
<name>A0ABT1ZY34_9BURK</name>
<dbReference type="EMBL" id="JANUGW010000025">
    <property type="protein sequence ID" value="MCS0584848.1"/>
    <property type="molecule type" value="Genomic_DNA"/>
</dbReference>
<evidence type="ECO:0000313" key="2">
    <source>
        <dbReference type="Proteomes" id="UP001204151"/>
    </source>
</evidence>